<comment type="caution">
    <text evidence="3">The sequence shown here is derived from an EMBL/GenBank/DDBJ whole genome shotgun (WGS) entry which is preliminary data.</text>
</comment>
<evidence type="ECO:0000313" key="3">
    <source>
        <dbReference type="EMBL" id="KAA3679099.1"/>
    </source>
</evidence>
<organism evidence="3 4">
    <name type="scientific">Paragonimus westermani</name>
    <dbReference type="NCBI Taxonomy" id="34504"/>
    <lineage>
        <taxon>Eukaryota</taxon>
        <taxon>Metazoa</taxon>
        <taxon>Spiralia</taxon>
        <taxon>Lophotrochozoa</taxon>
        <taxon>Platyhelminthes</taxon>
        <taxon>Trematoda</taxon>
        <taxon>Digenea</taxon>
        <taxon>Plagiorchiida</taxon>
        <taxon>Troglotremata</taxon>
        <taxon>Troglotrematidae</taxon>
        <taxon>Paragonimus</taxon>
    </lineage>
</organism>
<gene>
    <name evidence="3" type="ORF">DEA37_0015081</name>
</gene>
<dbReference type="GO" id="GO:0048024">
    <property type="term" value="P:regulation of mRNA splicing, via spliceosome"/>
    <property type="evidence" value="ECO:0007669"/>
    <property type="project" value="TreeGrafter"/>
</dbReference>
<protein>
    <submittedName>
        <fullName evidence="3">Protein quaking</fullName>
    </submittedName>
</protein>
<dbReference type="PANTHER" id="PTHR11208:SF125">
    <property type="entry name" value="KH DOMAIN-CONTAINING RNA-BINDING PROTEIN QKI"/>
    <property type="match status" value="1"/>
</dbReference>
<dbReference type="SUPFAM" id="SSF54791">
    <property type="entry name" value="Eukaryotic type KH-domain (KH-domain type I)"/>
    <property type="match status" value="1"/>
</dbReference>
<dbReference type="Pfam" id="PF22675">
    <property type="entry name" value="KH-I_KHDC4-BBP"/>
    <property type="match status" value="1"/>
</dbReference>
<evidence type="ECO:0000313" key="4">
    <source>
        <dbReference type="Proteomes" id="UP000324629"/>
    </source>
</evidence>
<feature type="domain" description="KHDC4/BBP-like KH-domain type I" evidence="2">
    <location>
        <begin position="62"/>
        <end position="100"/>
    </location>
</feature>
<dbReference type="Gene3D" id="1.20.5.4010">
    <property type="match status" value="1"/>
</dbReference>
<proteinExistence type="predicted"/>
<dbReference type="PANTHER" id="PTHR11208">
    <property type="entry name" value="RNA-BINDING PROTEIN RELATED"/>
    <property type="match status" value="1"/>
</dbReference>
<dbReference type="EMBL" id="QNGE01000848">
    <property type="protein sequence ID" value="KAA3679099.1"/>
    <property type="molecule type" value="Genomic_DNA"/>
</dbReference>
<keyword evidence="4" id="KW-1185">Reference proteome</keyword>
<accession>A0A5J4NUF0</accession>
<name>A0A5J4NUF0_9TREM</name>
<keyword evidence="1" id="KW-0694">RNA-binding</keyword>
<reference evidence="3 4" key="1">
    <citation type="journal article" date="2019" name="Gigascience">
        <title>Whole-genome sequence of the oriental lung fluke Paragonimus westermani.</title>
        <authorList>
            <person name="Oey H."/>
            <person name="Zakrzewski M."/>
            <person name="Narain K."/>
            <person name="Devi K.R."/>
            <person name="Agatsuma T."/>
            <person name="Nawaratna S."/>
            <person name="Gobert G.N."/>
            <person name="Jones M.K."/>
            <person name="Ragan M.A."/>
            <person name="McManus D.P."/>
            <person name="Krause L."/>
        </authorList>
    </citation>
    <scope>NUCLEOTIDE SEQUENCE [LARGE SCALE GENOMIC DNA]</scope>
    <source>
        <strain evidence="3 4">IND2009</strain>
    </source>
</reference>
<dbReference type="InterPro" id="IPR045071">
    <property type="entry name" value="BBP-like"/>
</dbReference>
<dbReference type="GO" id="GO:0005634">
    <property type="term" value="C:nucleus"/>
    <property type="evidence" value="ECO:0007669"/>
    <property type="project" value="TreeGrafter"/>
</dbReference>
<sequence>MLAADPVTYLHVGKLLEKEILRIRSSLFSTYGIYTIADSDLPEPEGPKVSLQKKVYMPADANSSFNFVGRILGPDGSTAKCLQQCLGVKIMVRGKGSIRDRKKVSFELCLPVKRKL</sequence>
<dbReference type="AlphaFoldDB" id="A0A5J4NUF0"/>
<dbReference type="GO" id="GO:0003729">
    <property type="term" value="F:mRNA binding"/>
    <property type="evidence" value="ECO:0007669"/>
    <property type="project" value="TreeGrafter"/>
</dbReference>
<dbReference type="Gene3D" id="3.30.1370.10">
    <property type="entry name" value="K Homology domain, type 1"/>
    <property type="match status" value="1"/>
</dbReference>
<dbReference type="Proteomes" id="UP000324629">
    <property type="component" value="Unassembled WGS sequence"/>
</dbReference>
<evidence type="ECO:0000256" key="1">
    <source>
        <dbReference type="ARBA" id="ARBA00022884"/>
    </source>
</evidence>
<dbReference type="InterPro" id="IPR036612">
    <property type="entry name" value="KH_dom_type_1_sf"/>
</dbReference>
<evidence type="ECO:0000259" key="2">
    <source>
        <dbReference type="Pfam" id="PF22675"/>
    </source>
</evidence>
<dbReference type="InterPro" id="IPR055256">
    <property type="entry name" value="KH_1_KHDC4/BBP-like"/>
</dbReference>